<accession>A0A6A6E0N6</accession>
<evidence type="ECO:0000313" key="1">
    <source>
        <dbReference type="EMBL" id="KAF2185501.1"/>
    </source>
</evidence>
<name>A0A6A6E0N6_9PEZI</name>
<reference evidence="1" key="1">
    <citation type="journal article" date="2020" name="Stud. Mycol.">
        <title>101 Dothideomycetes genomes: a test case for predicting lifestyles and emergence of pathogens.</title>
        <authorList>
            <person name="Haridas S."/>
            <person name="Albert R."/>
            <person name="Binder M."/>
            <person name="Bloem J."/>
            <person name="Labutti K."/>
            <person name="Salamov A."/>
            <person name="Andreopoulos B."/>
            <person name="Baker S."/>
            <person name="Barry K."/>
            <person name="Bills G."/>
            <person name="Bluhm B."/>
            <person name="Cannon C."/>
            <person name="Castanera R."/>
            <person name="Culley D."/>
            <person name="Daum C."/>
            <person name="Ezra D."/>
            <person name="Gonzalez J."/>
            <person name="Henrissat B."/>
            <person name="Kuo A."/>
            <person name="Liang C."/>
            <person name="Lipzen A."/>
            <person name="Lutzoni F."/>
            <person name="Magnuson J."/>
            <person name="Mondo S."/>
            <person name="Nolan M."/>
            <person name="Ohm R."/>
            <person name="Pangilinan J."/>
            <person name="Park H.-J."/>
            <person name="Ramirez L."/>
            <person name="Alfaro M."/>
            <person name="Sun H."/>
            <person name="Tritt A."/>
            <person name="Yoshinaga Y."/>
            <person name="Zwiers L.-H."/>
            <person name="Turgeon B."/>
            <person name="Goodwin S."/>
            <person name="Spatafora J."/>
            <person name="Crous P."/>
            <person name="Grigoriev I."/>
        </authorList>
    </citation>
    <scope>NUCLEOTIDE SEQUENCE</scope>
    <source>
        <strain evidence="1">CBS 207.26</strain>
    </source>
</reference>
<dbReference type="EMBL" id="ML994633">
    <property type="protein sequence ID" value="KAF2185501.1"/>
    <property type="molecule type" value="Genomic_DNA"/>
</dbReference>
<feature type="non-terminal residue" evidence="1">
    <location>
        <position position="78"/>
    </location>
</feature>
<keyword evidence="2" id="KW-1185">Reference proteome</keyword>
<dbReference type="Proteomes" id="UP000800200">
    <property type="component" value="Unassembled WGS sequence"/>
</dbReference>
<proteinExistence type="predicted"/>
<evidence type="ECO:0000313" key="2">
    <source>
        <dbReference type="Proteomes" id="UP000800200"/>
    </source>
</evidence>
<feature type="non-terminal residue" evidence="1">
    <location>
        <position position="1"/>
    </location>
</feature>
<dbReference type="AlphaFoldDB" id="A0A6A6E0N6"/>
<protein>
    <submittedName>
        <fullName evidence="1">Uncharacterized protein</fullName>
    </submittedName>
</protein>
<gene>
    <name evidence="1" type="ORF">K469DRAFT_454212</name>
</gene>
<sequence length="78" mass="8859">TKTINTGAYSRNFQQHLVNYDVYPHGYRHPNGQEINQILAQPRPSLSPSIFTDEEFEKLVQADTDAAKEKQVSESVIP</sequence>
<dbReference type="OrthoDB" id="5336565at2759"/>
<organism evidence="1 2">
    <name type="scientific">Zopfia rhizophila CBS 207.26</name>
    <dbReference type="NCBI Taxonomy" id="1314779"/>
    <lineage>
        <taxon>Eukaryota</taxon>
        <taxon>Fungi</taxon>
        <taxon>Dikarya</taxon>
        <taxon>Ascomycota</taxon>
        <taxon>Pezizomycotina</taxon>
        <taxon>Dothideomycetes</taxon>
        <taxon>Dothideomycetes incertae sedis</taxon>
        <taxon>Zopfiaceae</taxon>
        <taxon>Zopfia</taxon>
    </lineage>
</organism>